<accession>A0A917FT86</accession>
<dbReference type="PANTHER" id="PTHR30283">
    <property type="entry name" value="PEROXIDE STRESS RESPONSE PROTEIN YAAA"/>
    <property type="match status" value="1"/>
</dbReference>
<protein>
    <recommendedName>
        <fullName evidence="1">UPF0246 protein GCM10011365_21020</fullName>
    </recommendedName>
</protein>
<evidence type="ECO:0000313" key="4">
    <source>
        <dbReference type="Proteomes" id="UP000605253"/>
    </source>
</evidence>
<dbReference type="Pfam" id="PF03883">
    <property type="entry name" value="H2O2_YaaD"/>
    <property type="match status" value="1"/>
</dbReference>
<keyword evidence="4" id="KW-1185">Reference proteome</keyword>
<reference evidence="3" key="2">
    <citation type="submission" date="2020-09" db="EMBL/GenBank/DDBJ databases">
        <authorList>
            <person name="Sun Q."/>
            <person name="Zhou Y."/>
        </authorList>
    </citation>
    <scope>NUCLEOTIDE SEQUENCE</scope>
    <source>
        <strain evidence="3">CGMCC 1.12181</strain>
    </source>
</reference>
<evidence type="ECO:0000256" key="1">
    <source>
        <dbReference type="HAMAP-Rule" id="MF_00652"/>
    </source>
</evidence>
<reference evidence="3" key="1">
    <citation type="journal article" date="2014" name="Int. J. Syst. Evol. Microbiol.">
        <title>Complete genome sequence of Corynebacterium casei LMG S-19264T (=DSM 44701T), isolated from a smear-ripened cheese.</title>
        <authorList>
            <consortium name="US DOE Joint Genome Institute (JGI-PGF)"/>
            <person name="Walter F."/>
            <person name="Albersmeier A."/>
            <person name="Kalinowski J."/>
            <person name="Ruckert C."/>
        </authorList>
    </citation>
    <scope>NUCLEOTIDE SEQUENCE</scope>
    <source>
        <strain evidence="3">CGMCC 1.12181</strain>
    </source>
</reference>
<sequence length="258" mass="29410">MITLLSPSKGQNFDPSEVTAHSQPQLLSQSKKLMVALKKMSPSEIQSLMSVSERLAELNYERFRQFSTPFKLGAAKQAVLAFQGDVYSGLKAEDMDYDDLEFAQNHLRILSGLYGYLNPLDLIMPYRLEMKTQLAVNGHENLYQFWGDIITDCLNTECSDKDTVINLASNEYFKAVKPKKLNSKIITINFKDTKDGKTRVVAIYAKIARGAMARAIIKNRINQPEDIKQLVVDDYRFQKDLSTDDAWVFIRKQPKPKT</sequence>
<gene>
    <name evidence="3" type="ORF">GCM10011365_21020</name>
</gene>
<dbReference type="RefSeq" id="WP_188365702.1">
    <property type="nucleotide sequence ID" value="NZ_BAABJF010000006.1"/>
</dbReference>
<dbReference type="PANTHER" id="PTHR30283:SF4">
    <property type="entry name" value="PEROXIDE STRESS RESISTANCE PROTEIN YAAA"/>
    <property type="match status" value="1"/>
</dbReference>
<comment type="similarity">
    <text evidence="1">Belongs to the UPF0246 family.</text>
</comment>
<dbReference type="EMBL" id="BMEO01000010">
    <property type="protein sequence ID" value="GGF99541.1"/>
    <property type="molecule type" value="Genomic_DNA"/>
</dbReference>
<dbReference type="GO" id="GO:0005829">
    <property type="term" value="C:cytosol"/>
    <property type="evidence" value="ECO:0007669"/>
    <property type="project" value="TreeGrafter"/>
</dbReference>
<comment type="caution">
    <text evidence="3">The sequence shown here is derived from an EMBL/GenBank/DDBJ whole genome shotgun (WGS) entry which is preliminary data.</text>
</comment>
<feature type="region of interest" description="Disordered" evidence="2">
    <location>
        <begin position="1"/>
        <end position="24"/>
    </location>
</feature>
<evidence type="ECO:0000313" key="3">
    <source>
        <dbReference type="EMBL" id="GGF99541.1"/>
    </source>
</evidence>
<organism evidence="3 4">
    <name type="scientific">Marinicella pacifica</name>
    <dbReference type="NCBI Taxonomy" id="1171543"/>
    <lineage>
        <taxon>Bacteria</taxon>
        <taxon>Pseudomonadati</taxon>
        <taxon>Pseudomonadota</taxon>
        <taxon>Gammaproteobacteria</taxon>
        <taxon>Lysobacterales</taxon>
        <taxon>Marinicellaceae</taxon>
        <taxon>Marinicella</taxon>
    </lineage>
</organism>
<dbReference type="InterPro" id="IPR005583">
    <property type="entry name" value="YaaA"/>
</dbReference>
<dbReference type="Proteomes" id="UP000605253">
    <property type="component" value="Unassembled WGS sequence"/>
</dbReference>
<evidence type="ECO:0000256" key="2">
    <source>
        <dbReference type="SAM" id="MobiDB-lite"/>
    </source>
</evidence>
<dbReference type="NCBIfam" id="NF002543">
    <property type="entry name" value="PRK02101.1-4"/>
    <property type="match status" value="1"/>
</dbReference>
<proteinExistence type="inferred from homology"/>
<dbReference type="AlphaFoldDB" id="A0A917FT86"/>
<dbReference type="GO" id="GO:0033194">
    <property type="term" value="P:response to hydroperoxide"/>
    <property type="evidence" value="ECO:0007669"/>
    <property type="project" value="TreeGrafter"/>
</dbReference>
<name>A0A917FT86_9GAMM</name>
<dbReference type="HAMAP" id="MF_00652">
    <property type="entry name" value="UPF0246"/>
    <property type="match status" value="1"/>
</dbReference>
<dbReference type="NCBIfam" id="NF002542">
    <property type="entry name" value="PRK02101.1-3"/>
    <property type="match status" value="1"/>
</dbReference>